<keyword evidence="3" id="KW-1185">Reference proteome</keyword>
<organism evidence="2 3">
    <name type="scientific">Streptomyces albidochromogenes</name>
    <dbReference type="NCBI Taxonomy" id="329524"/>
    <lineage>
        <taxon>Bacteria</taxon>
        <taxon>Bacillati</taxon>
        <taxon>Actinomycetota</taxon>
        <taxon>Actinomycetes</taxon>
        <taxon>Kitasatosporales</taxon>
        <taxon>Streptomycetaceae</taxon>
        <taxon>Streptomyces</taxon>
    </lineage>
</organism>
<name>A0ABW6FUW4_9ACTN</name>
<dbReference type="Pfam" id="PF03861">
    <property type="entry name" value="ANTAR"/>
    <property type="match status" value="1"/>
</dbReference>
<dbReference type="EMBL" id="JBHXIJ010000236">
    <property type="protein sequence ID" value="MFD5102342.1"/>
    <property type="molecule type" value="Genomic_DNA"/>
</dbReference>
<sequence>MTTNDDRTITADTITADSLTADLLTADTLTADSEAPVHREHDDQSWHASDAAQYHAAQAALEAVPAPAPVAAKAHRAELTVLWHTFETRPVIGLARTVVMTLGDCTHAEAFQVLVDVSRHTNIELREIAQRLVDSVDGPPPSGPLRTALHNAFARLASRSARPDTAV</sequence>
<feature type="domain" description="ANTAR" evidence="1">
    <location>
        <begin position="72"/>
        <end position="133"/>
    </location>
</feature>
<accession>A0ABW6FUW4</accession>
<dbReference type="InterPro" id="IPR005561">
    <property type="entry name" value="ANTAR"/>
</dbReference>
<dbReference type="Gene3D" id="1.10.10.10">
    <property type="entry name" value="Winged helix-like DNA-binding domain superfamily/Winged helix DNA-binding domain"/>
    <property type="match status" value="1"/>
</dbReference>
<protein>
    <submittedName>
        <fullName evidence="2">ANTAR domain-containing protein</fullName>
    </submittedName>
</protein>
<evidence type="ECO:0000259" key="1">
    <source>
        <dbReference type="PROSITE" id="PS50921"/>
    </source>
</evidence>
<dbReference type="Proteomes" id="UP001598448">
    <property type="component" value="Unassembled WGS sequence"/>
</dbReference>
<comment type="caution">
    <text evidence="2">The sequence shown here is derived from an EMBL/GenBank/DDBJ whole genome shotgun (WGS) entry which is preliminary data.</text>
</comment>
<dbReference type="PROSITE" id="PS50921">
    <property type="entry name" value="ANTAR"/>
    <property type="match status" value="1"/>
</dbReference>
<evidence type="ECO:0000313" key="2">
    <source>
        <dbReference type="EMBL" id="MFD5102342.1"/>
    </source>
</evidence>
<evidence type="ECO:0000313" key="3">
    <source>
        <dbReference type="Proteomes" id="UP001598448"/>
    </source>
</evidence>
<dbReference type="RefSeq" id="WP_386719094.1">
    <property type="nucleotide sequence ID" value="NZ_JBHXIJ010000236.1"/>
</dbReference>
<reference evidence="2 3" key="1">
    <citation type="submission" date="2024-09" db="EMBL/GenBank/DDBJ databases">
        <title>The Natural Products Discovery Center: Release of the First 8490 Sequenced Strains for Exploring Actinobacteria Biosynthetic Diversity.</title>
        <authorList>
            <person name="Kalkreuter E."/>
            <person name="Kautsar S.A."/>
            <person name="Yang D."/>
            <person name="Bader C.D."/>
            <person name="Teijaro C.N."/>
            <person name="Fluegel L."/>
            <person name="Davis C.M."/>
            <person name="Simpson J.R."/>
            <person name="Lauterbach L."/>
            <person name="Steele A.D."/>
            <person name="Gui C."/>
            <person name="Meng S."/>
            <person name="Li G."/>
            <person name="Viehrig K."/>
            <person name="Ye F."/>
            <person name="Su P."/>
            <person name="Kiefer A.F."/>
            <person name="Nichols A."/>
            <person name="Cepeda A.J."/>
            <person name="Yan W."/>
            <person name="Fan B."/>
            <person name="Jiang Y."/>
            <person name="Adhikari A."/>
            <person name="Zheng C.-J."/>
            <person name="Schuster L."/>
            <person name="Cowan T.M."/>
            <person name="Smanski M.J."/>
            <person name="Chevrette M.G."/>
            <person name="De Carvalho L.P.S."/>
            <person name="Shen B."/>
        </authorList>
    </citation>
    <scope>NUCLEOTIDE SEQUENCE [LARGE SCALE GENOMIC DNA]</scope>
    <source>
        <strain evidence="2 3">NPDC058348</strain>
    </source>
</reference>
<gene>
    <name evidence="2" type="ORF">ACFWJN_25715</name>
</gene>
<dbReference type="SMART" id="SM01012">
    <property type="entry name" value="ANTAR"/>
    <property type="match status" value="1"/>
</dbReference>
<proteinExistence type="predicted"/>
<dbReference type="InterPro" id="IPR036388">
    <property type="entry name" value="WH-like_DNA-bd_sf"/>
</dbReference>